<evidence type="ECO:0000256" key="6">
    <source>
        <dbReference type="ARBA" id="ARBA00022833"/>
    </source>
</evidence>
<dbReference type="CDD" id="cd00019">
    <property type="entry name" value="AP2Ec"/>
    <property type="match status" value="1"/>
</dbReference>
<dbReference type="SUPFAM" id="SSF51658">
    <property type="entry name" value="Xylose isomerase-like"/>
    <property type="match status" value="1"/>
</dbReference>
<keyword evidence="6 8" id="KW-0862">Zinc</keyword>
<keyword evidence="12" id="KW-1185">Reference proteome</keyword>
<name>A0ABV4U058_9GAMM</name>
<dbReference type="Pfam" id="PF01261">
    <property type="entry name" value="AP_endonuc_2"/>
    <property type="match status" value="1"/>
</dbReference>
<feature type="binding site" evidence="8">
    <location>
        <position position="190"/>
    </location>
    <ligand>
        <name>Zn(2+)</name>
        <dbReference type="ChEBI" id="CHEBI:29105"/>
        <label>3</label>
    </ligand>
</feature>
<dbReference type="Proteomes" id="UP001575181">
    <property type="component" value="Unassembled WGS sequence"/>
</dbReference>
<dbReference type="InterPro" id="IPR013022">
    <property type="entry name" value="Xyl_isomerase-like_TIM-brl"/>
</dbReference>
<evidence type="ECO:0000256" key="2">
    <source>
        <dbReference type="ARBA" id="ARBA00022723"/>
    </source>
</evidence>
<dbReference type="PROSITE" id="PS00729">
    <property type="entry name" value="AP_NUCLEASE_F2_1"/>
    <property type="match status" value="1"/>
</dbReference>
<evidence type="ECO:0000256" key="4">
    <source>
        <dbReference type="ARBA" id="ARBA00022763"/>
    </source>
</evidence>
<sequence>MHEQRESTAIQAGAHVSAQGGVHTAPDRGTDIGADCIQVFTRNQRQWEPKPLDDAEAGAFVRARGESGLRTVMSHGSYLINLAAPDPEKAARSFHAMEAELDRCHRLGIDMLNFHPGAHMKAGIETGVARIAEALNALCARNPEKGGVRLVLENVAGQGTTVGKSFSELAAILARLEAPERFAVCVDTAHAFAAGYDLHTDEGWETTWAAFDRELGLDRLAAFHVNDSAVPFEARKDRHANLGRGAIGTSAFRRLVRDPRTRGAPMFLETPGGPERWREEIRWLRALAAGMEEPPPQPPPS</sequence>
<protein>
    <recommendedName>
        <fullName evidence="8">Probable endonuclease 4</fullName>
        <ecNumber evidence="8">3.1.21.2</ecNumber>
    </recommendedName>
    <alternativeName>
        <fullName evidence="8">Endodeoxyribonuclease IV</fullName>
    </alternativeName>
    <alternativeName>
        <fullName evidence="8">Endonuclease IV</fullName>
    </alternativeName>
</protein>
<evidence type="ECO:0000256" key="3">
    <source>
        <dbReference type="ARBA" id="ARBA00022759"/>
    </source>
</evidence>
<keyword evidence="4 8" id="KW-0227">DNA damage</keyword>
<dbReference type="SMART" id="SM00518">
    <property type="entry name" value="AP2Ec"/>
    <property type="match status" value="1"/>
</dbReference>
<dbReference type="RefSeq" id="WP_373656601.1">
    <property type="nucleotide sequence ID" value="NZ_JBGUAW010000009.1"/>
</dbReference>
<feature type="binding site" evidence="8">
    <location>
        <position position="187"/>
    </location>
    <ligand>
        <name>Zn(2+)</name>
        <dbReference type="ChEBI" id="CHEBI:29105"/>
        <label>2</label>
    </ligand>
</feature>
<feature type="binding site" evidence="8">
    <location>
        <position position="153"/>
    </location>
    <ligand>
        <name>Zn(2+)</name>
        <dbReference type="ChEBI" id="CHEBI:29105"/>
        <label>1</label>
    </ligand>
</feature>
<dbReference type="InterPro" id="IPR036237">
    <property type="entry name" value="Xyl_isomerase-like_sf"/>
</dbReference>
<keyword evidence="8" id="KW-0540">Nuclease</keyword>
<keyword evidence="7 8" id="KW-0234">DNA repair</keyword>
<feature type="binding site" evidence="8">
    <location>
        <position position="269"/>
    </location>
    <ligand>
        <name>Zn(2+)</name>
        <dbReference type="ChEBI" id="CHEBI:29105"/>
        <label>2</label>
    </ligand>
</feature>
<evidence type="ECO:0000256" key="5">
    <source>
        <dbReference type="ARBA" id="ARBA00022801"/>
    </source>
</evidence>
<keyword evidence="3 8" id="KW-0255">Endonuclease</keyword>
<dbReference type="InterPro" id="IPR018246">
    <property type="entry name" value="AP_endonuc_F2_Zn_BS"/>
</dbReference>
<dbReference type="EC" id="3.1.21.2" evidence="8"/>
<feature type="binding site" evidence="8">
    <location>
        <position position="75"/>
    </location>
    <ligand>
        <name>Zn(2+)</name>
        <dbReference type="ChEBI" id="CHEBI:29105"/>
        <label>1</label>
    </ligand>
</feature>
<gene>
    <name evidence="8" type="primary">nfo</name>
    <name evidence="11" type="ORF">ACERLL_13375</name>
</gene>
<evidence type="ECO:0000256" key="8">
    <source>
        <dbReference type="HAMAP-Rule" id="MF_00152"/>
    </source>
</evidence>
<feature type="binding site" evidence="8">
    <location>
        <position position="153"/>
    </location>
    <ligand>
        <name>Zn(2+)</name>
        <dbReference type="ChEBI" id="CHEBI:29105"/>
        <label>2</label>
    </ligand>
</feature>
<comment type="catalytic activity">
    <reaction evidence="8">
        <text>Endonucleolytic cleavage to 5'-phosphooligonucleotide end-products.</text>
        <dbReference type="EC" id="3.1.21.2"/>
    </reaction>
</comment>
<comment type="cofactor">
    <cofactor evidence="8">
        <name>Zn(2+)</name>
        <dbReference type="ChEBI" id="CHEBI:29105"/>
    </cofactor>
    <text evidence="8">Binds 3 Zn(2+) ions.</text>
</comment>
<feature type="domain" description="Xylose isomerase-like TIM barrel" evidence="10">
    <location>
        <begin position="31"/>
        <end position="286"/>
    </location>
</feature>
<feature type="binding site" evidence="8">
    <location>
        <position position="224"/>
    </location>
    <ligand>
        <name>Zn(2+)</name>
        <dbReference type="ChEBI" id="CHEBI:29105"/>
        <label>2</label>
    </ligand>
</feature>
<keyword evidence="5 8" id="KW-0378">Hydrolase</keyword>
<dbReference type="PROSITE" id="PS51432">
    <property type="entry name" value="AP_NUCLEASE_F2_4"/>
    <property type="match status" value="1"/>
</dbReference>
<dbReference type="InterPro" id="IPR001719">
    <property type="entry name" value="AP_endonuc_2"/>
</dbReference>
<evidence type="ECO:0000256" key="9">
    <source>
        <dbReference type="SAM" id="MobiDB-lite"/>
    </source>
</evidence>
<evidence type="ECO:0000256" key="1">
    <source>
        <dbReference type="ARBA" id="ARBA00005340"/>
    </source>
</evidence>
<feature type="binding site" evidence="8">
    <location>
        <position position="237"/>
    </location>
    <ligand>
        <name>Zn(2+)</name>
        <dbReference type="ChEBI" id="CHEBI:29105"/>
        <label>3</label>
    </ligand>
</feature>
<evidence type="ECO:0000256" key="7">
    <source>
        <dbReference type="ARBA" id="ARBA00023204"/>
    </source>
</evidence>
<accession>A0ABV4U058</accession>
<feature type="binding site" evidence="8">
    <location>
        <position position="115"/>
    </location>
    <ligand>
        <name>Zn(2+)</name>
        <dbReference type="ChEBI" id="CHEBI:29105"/>
        <label>1</label>
    </ligand>
</feature>
<dbReference type="Gene3D" id="3.20.20.150">
    <property type="entry name" value="Divalent-metal-dependent TIM barrel enzymes"/>
    <property type="match status" value="1"/>
</dbReference>
<dbReference type="HAMAP" id="MF_00152">
    <property type="entry name" value="Nfo"/>
    <property type="match status" value="1"/>
</dbReference>
<reference evidence="11 12" key="1">
    <citation type="submission" date="2024-08" db="EMBL/GenBank/DDBJ databases">
        <title>Whole-genome sequencing of halo(alkali)philic microorganisms from hypersaline lakes.</title>
        <authorList>
            <person name="Sorokin D.Y."/>
            <person name="Merkel A.Y."/>
            <person name="Messina E."/>
            <person name="Yakimov M."/>
        </authorList>
    </citation>
    <scope>NUCLEOTIDE SEQUENCE [LARGE SCALE GENOMIC DNA]</scope>
    <source>
        <strain evidence="11 12">Cl-TMA</strain>
    </source>
</reference>
<evidence type="ECO:0000313" key="11">
    <source>
        <dbReference type="EMBL" id="MFA9461811.1"/>
    </source>
</evidence>
<dbReference type="EMBL" id="JBGUAW010000009">
    <property type="protein sequence ID" value="MFA9461811.1"/>
    <property type="molecule type" value="Genomic_DNA"/>
</dbReference>
<dbReference type="GO" id="GO:0008833">
    <property type="term" value="F:deoxyribonuclease IV (phage-T4-induced) activity"/>
    <property type="evidence" value="ECO:0007669"/>
    <property type="project" value="UniProtKB-EC"/>
</dbReference>
<keyword evidence="2 8" id="KW-0479">Metal-binding</keyword>
<comment type="similarity">
    <text evidence="1 8">Belongs to the AP endonuclease 2 family.</text>
</comment>
<organism evidence="11 12">
    <name type="scientific">Thiohalorhabdus methylotrophus</name>
    <dbReference type="NCBI Taxonomy" id="3242694"/>
    <lineage>
        <taxon>Bacteria</taxon>
        <taxon>Pseudomonadati</taxon>
        <taxon>Pseudomonadota</taxon>
        <taxon>Gammaproteobacteria</taxon>
        <taxon>Thiohalorhabdales</taxon>
        <taxon>Thiohalorhabdaceae</taxon>
        <taxon>Thiohalorhabdus</taxon>
    </lineage>
</organism>
<dbReference type="NCBIfam" id="NF002197">
    <property type="entry name" value="PRK01060.1-2"/>
    <property type="match status" value="1"/>
</dbReference>
<dbReference type="PANTHER" id="PTHR21445">
    <property type="entry name" value="ENDONUCLEASE IV ENDODEOXYRIBONUCLEASE IV"/>
    <property type="match status" value="1"/>
</dbReference>
<evidence type="ECO:0000259" key="10">
    <source>
        <dbReference type="Pfam" id="PF01261"/>
    </source>
</evidence>
<evidence type="ECO:0000313" key="12">
    <source>
        <dbReference type="Proteomes" id="UP001575181"/>
    </source>
</evidence>
<comment type="caution">
    <text evidence="11">The sequence shown here is derived from an EMBL/GenBank/DDBJ whole genome shotgun (WGS) entry which is preliminary data.</text>
</comment>
<dbReference type="PANTHER" id="PTHR21445:SF0">
    <property type="entry name" value="APURINIC-APYRIMIDINIC ENDONUCLEASE"/>
    <property type="match status" value="1"/>
</dbReference>
<comment type="function">
    <text evidence="8">Endonuclease IV plays a role in DNA repair. It cleaves phosphodiester bonds at apurinic or apyrimidinic (AP) sites, generating a 3'-hydroxyl group and a 5'-terminal sugar phosphate.</text>
</comment>
<dbReference type="NCBIfam" id="TIGR00587">
    <property type="entry name" value="nfo"/>
    <property type="match status" value="1"/>
</dbReference>
<proteinExistence type="inferred from homology"/>
<feature type="binding site" evidence="8">
    <location>
        <position position="239"/>
    </location>
    <ligand>
        <name>Zn(2+)</name>
        <dbReference type="ChEBI" id="CHEBI:29105"/>
        <label>3</label>
    </ligand>
</feature>
<feature type="region of interest" description="Disordered" evidence="9">
    <location>
        <begin position="1"/>
        <end position="28"/>
    </location>
</feature>